<dbReference type="RefSeq" id="WP_241291205.1">
    <property type="nucleotide sequence ID" value="NZ_JAKZGR010000001.1"/>
</dbReference>
<dbReference type="Pfam" id="PF13439">
    <property type="entry name" value="Glyco_transf_4"/>
    <property type="match status" value="1"/>
</dbReference>
<feature type="domain" description="Glycosyl transferase family 1" evidence="1">
    <location>
        <begin position="186"/>
        <end position="343"/>
    </location>
</feature>
<dbReference type="PANTHER" id="PTHR12526">
    <property type="entry name" value="GLYCOSYLTRANSFERASE"/>
    <property type="match status" value="1"/>
</dbReference>
<name>A0ABV8EKE8_9BACT</name>
<feature type="domain" description="Glycosyltransferase subfamily 4-like N-terminal" evidence="2">
    <location>
        <begin position="13"/>
        <end position="170"/>
    </location>
</feature>
<organism evidence="3 4">
    <name type="scientific">Belliella kenyensis</name>
    <dbReference type="NCBI Taxonomy" id="1472724"/>
    <lineage>
        <taxon>Bacteria</taxon>
        <taxon>Pseudomonadati</taxon>
        <taxon>Bacteroidota</taxon>
        <taxon>Cytophagia</taxon>
        <taxon>Cytophagales</taxon>
        <taxon>Cyclobacteriaceae</taxon>
        <taxon>Belliella</taxon>
    </lineage>
</organism>
<keyword evidence="4" id="KW-1185">Reference proteome</keyword>
<protein>
    <submittedName>
        <fullName evidence="3">Glycosyltransferase</fullName>
        <ecNumber evidence="3">2.4.-.-</ecNumber>
    </submittedName>
</protein>
<dbReference type="GO" id="GO:0016757">
    <property type="term" value="F:glycosyltransferase activity"/>
    <property type="evidence" value="ECO:0007669"/>
    <property type="project" value="UniProtKB-KW"/>
</dbReference>
<dbReference type="Proteomes" id="UP001595766">
    <property type="component" value="Unassembled WGS sequence"/>
</dbReference>
<dbReference type="InterPro" id="IPR028098">
    <property type="entry name" value="Glyco_trans_4-like_N"/>
</dbReference>
<proteinExistence type="predicted"/>
<dbReference type="Gene3D" id="3.40.50.2000">
    <property type="entry name" value="Glycogen Phosphorylase B"/>
    <property type="match status" value="2"/>
</dbReference>
<sequence>MKILLFYINLNQGGVQRMMVNVANFFDHKGDEVTFFLARDQGQYRENLNPGVKILSAETDNRFKLLFKLRTLLRKHEFDTMFTAVPHFNIIALLAKAFANANCKLILSERSNTLEEFKESPWGMYKLSFFLIPILYRFANGIVAVSHGVADDLAKVALISKKNISVIYNPAFNRQMHLNRHLEVAFPWPKDEETKFLIGVGRLTPQKDFGTLIQALNYIPNPKVKLIIVGEGDELEKLTAYSEALGLTDRVFFAGFQLNPIAWIAKCDVFVLSSLWEGFGNIVVEALAAGVTIVSTDCKSGPSEIIEQGKYGYLTPVGNPEEMAKTIQRALESPMDMAAQISRAEMFDVDIILKNYEVLFKN</sequence>
<dbReference type="EMBL" id="JBHSAV010000050">
    <property type="protein sequence ID" value="MFC3976782.1"/>
    <property type="molecule type" value="Genomic_DNA"/>
</dbReference>
<evidence type="ECO:0000259" key="1">
    <source>
        <dbReference type="Pfam" id="PF00534"/>
    </source>
</evidence>
<accession>A0ABV8EKE8</accession>
<evidence type="ECO:0000259" key="2">
    <source>
        <dbReference type="Pfam" id="PF13439"/>
    </source>
</evidence>
<comment type="caution">
    <text evidence="3">The sequence shown here is derived from an EMBL/GenBank/DDBJ whole genome shotgun (WGS) entry which is preliminary data.</text>
</comment>
<dbReference type="CDD" id="cd03811">
    <property type="entry name" value="GT4_GT28_WabH-like"/>
    <property type="match status" value="1"/>
</dbReference>
<evidence type="ECO:0000313" key="3">
    <source>
        <dbReference type="EMBL" id="MFC3976782.1"/>
    </source>
</evidence>
<keyword evidence="3" id="KW-0808">Transferase</keyword>
<dbReference type="EC" id="2.4.-.-" evidence="3"/>
<dbReference type="SUPFAM" id="SSF53756">
    <property type="entry name" value="UDP-Glycosyltransferase/glycogen phosphorylase"/>
    <property type="match status" value="1"/>
</dbReference>
<reference evidence="4" key="1">
    <citation type="journal article" date="2019" name="Int. J. Syst. Evol. Microbiol.">
        <title>The Global Catalogue of Microorganisms (GCM) 10K type strain sequencing project: providing services to taxonomists for standard genome sequencing and annotation.</title>
        <authorList>
            <consortium name="The Broad Institute Genomics Platform"/>
            <consortium name="The Broad Institute Genome Sequencing Center for Infectious Disease"/>
            <person name="Wu L."/>
            <person name="Ma J."/>
        </authorList>
    </citation>
    <scope>NUCLEOTIDE SEQUENCE [LARGE SCALE GENOMIC DNA]</scope>
    <source>
        <strain evidence="4">CECT 8551</strain>
    </source>
</reference>
<gene>
    <name evidence="3" type="ORF">ACFOUP_10370</name>
</gene>
<evidence type="ECO:0000313" key="4">
    <source>
        <dbReference type="Proteomes" id="UP001595766"/>
    </source>
</evidence>
<dbReference type="InterPro" id="IPR001296">
    <property type="entry name" value="Glyco_trans_1"/>
</dbReference>
<keyword evidence="3" id="KW-0328">Glycosyltransferase</keyword>
<dbReference type="Pfam" id="PF00534">
    <property type="entry name" value="Glycos_transf_1"/>
    <property type="match status" value="1"/>
</dbReference>